<dbReference type="Pfam" id="PF01451">
    <property type="entry name" value="LMWPc"/>
    <property type="match status" value="1"/>
</dbReference>
<dbReference type="Gene3D" id="3.40.50.2300">
    <property type="match status" value="1"/>
</dbReference>
<evidence type="ECO:0000259" key="7">
    <source>
        <dbReference type="SMART" id="SM00226"/>
    </source>
</evidence>
<dbReference type="CDD" id="cd16343">
    <property type="entry name" value="LMWPTP"/>
    <property type="match status" value="1"/>
</dbReference>
<dbReference type="InterPro" id="IPR036196">
    <property type="entry name" value="Ptyr_pPase_sf"/>
</dbReference>
<dbReference type="PANTHER" id="PTHR11717:SF31">
    <property type="entry name" value="LOW MOLECULAR WEIGHT PROTEIN-TYROSINE-PHOSPHATASE ETP-RELATED"/>
    <property type="match status" value="1"/>
</dbReference>
<proteinExistence type="inferred from homology"/>
<evidence type="ECO:0000256" key="4">
    <source>
        <dbReference type="ARBA" id="ARBA00022912"/>
    </source>
</evidence>
<sequence length="164" mass="17819">MFGKCYVTANVDKTGNVILLKRVLIVCVGNICRSPTAEYLLRGALVHSDIEVSSAGLAALAGKPIEATAHAVLKEHGHQPDGHEAVQLTPQAVSEADLILVMERRHVSGVLNIAPEARGKVLLLGKWQDEREISDPYRQGKPAFVHAYALIEEAVLAWAQRLAR</sequence>
<accession>A0A0J6H8H3</accession>
<dbReference type="PANTHER" id="PTHR11717">
    <property type="entry name" value="LOW MOLECULAR WEIGHT PROTEIN TYROSINE PHOSPHATASE"/>
    <property type="match status" value="1"/>
</dbReference>
<dbReference type="PATRIC" id="fig|163011.3.peg.3228"/>
<name>A0A0J6H8H3_9PSED</name>
<keyword evidence="4" id="KW-0904">Protein phosphatase</keyword>
<reference evidence="10" key="2">
    <citation type="submission" date="2016-10" db="EMBL/GenBank/DDBJ databases">
        <authorList>
            <person name="Varghese N."/>
            <person name="Submissions S."/>
        </authorList>
    </citation>
    <scope>NUCLEOTIDE SEQUENCE [LARGE SCALE GENOMIC DNA]</scope>
    <source>
        <strain evidence="10">BS3782</strain>
    </source>
</reference>
<dbReference type="InterPro" id="IPR017867">
    <property type="entry name" value="Tyr_phospatase_low_mol_wt"/>
</dbReference>
<feature type="active site" description="Nucleophile" evidence="6">
    <location>
        <position position="27"/>
    </location>
</feature>
<evidence type="ECO:0000313" key="9">
    <source>
        <dbReference type="EMBL" id="SDT52127.1"/>
    </source>
</evidence>
<organism evidence="9 10">
    <name type="scientific">Pseudomonas lini</name>
    <dbReference type="NCBI Taxonomy" id="163011"/>
    <lineage>
        <taxon>Bacteria</taxon>
        <taxon>Pseudomonadati</taxon>
        <taxon>Pseudomonadota</taxon>
        <taxon>Gammaproteobacteria</taxon>
        <taxon>Pseudomonadales</taxon>
        <taxon>Pseudomonadaceae</taxon>
        <taxon>Pseudomonas</taxon>
    </lineage>
</organism>
<comment type="similarity">
    <text evidence="1">Belongs to the low molecular weight phosphotyrosine protein phosphatase family.</text>
</comment>
<gene>
    <name evidence="8" type="ORF">F7R14_17990</name>
    <name evidence="9" type="ORF">SAMN04490191_4927</name>
</gene>
<dbReference type="InterPro" id="IPR023485">
    <property type="entry name" value="Ptyr_pPase"/>
</dbReference>
<dbReference type="InterPro" id="IPR050438">
    <property type="entry name" value="LMW_PTPase"/>
</dbReference>
<dbReference type="Proteomes" id="UP000434925">
    <property type="component" value="Unassembled WGS sequence"/>
</dbReference>
<reference evidence="8 11" key="3">
    <citation type="submission" date="2019-09" db="EMBL/GenBank/DDBJ databases">
        <title>Draft genome sequences of 48 bacterial type strains from the CCUG.</title>
        <authorList>
            <person name="Tunovic T."/>
            <person name="Pineiro-Iglesias B."/>
            <person name="Unosson C."/>
            <person name="Inganas E."/>
            <person name="Ohlen M."/>
            <person name="Cardew S."/>
            <person name="Jensie-Markopoulos S."/>
            <person name="Salva-Serra F."/>
            <person name="Jaen-Luchoro D."/>
            <person name="Karlsson R."/>
            <person name="Svensson-Stadler L."/>
            <person name="Chun J."/>
            <person name="Moore E."/>
        </authorList>
    </citation>
    <scope>NUCLEOTIDE SEQUENCE [LARGE SCALE GENOMIC DNA]</scope>
    <source>
        <strain evidence="8 11">CCUG 51522</strain>
    </source>
</reference>
<dbReference type="SUPFAM" id="SSF52788">
    <property type="entry name" value="Phosphotyrosine protein phosphatases I"/>
    <property type="match status" value="1"/>
</dbReference>
<dbReference type="PRINTS" id="PR00719">
    <property type="entry name" value="LMWPTPASE"/>
</dbReference>
<dbReference type="GO" id="GO:0004725">
    <property type="term" value="F:protein tyrosine phosphatase activity"/>
    <property type="evidence" value="ECO:0007669"/>
    <property type="project" value="UniProtKB-EC"/>
</dbReference>
<dbReference type="AlphaFoldDB" id="A0A0J6H8H3"/>
<keyword evidence="3" id="KW-0378">Hydrolase</keyword>
<reference evidence="9" key="1">
    <citation type="submission" date="2016-10" db="EMBL/GenBank/DDBJ databases">
        <authorList>
            <person name="de Groot N.N."/>
        </authorList>
    </citation>
    <scope>NUCLEOTIDE SEQUENCE [LARGE SCALE GENOMIC DNA]</scope>
    <source>
        <strain evidence="9">BS3782</strain>
    </source>
</reference>
<evidence type="ECO:0000313" key="11">
    <source>
        <dbReference type="Proteomes" id="UP000434925"/>
    </source>
</evidence>
<dbReference type="SMART" id="SM00226">
    <property type="entry name" value="LMWPc"/>
    <property type="match status" value="1"/>
</dbReference>
<evidence type="ECO:0000256" key="5">
    <source>
        <dbReference type="ARBA" id="ARBA00051722"/>
    </source>
</evidence>
<protein>
    <recommendedName>
        <fullName evidence="2">protein-tyrosine-phosphatase</fullName>
        <ecNumber evidence="2">3.1.3.48</ecNumber>
    </recommendedName>
</protein>
<evidence type="ECO:0000313" key="10">
    <source>
        <dbReference type="Proteomes" id="UP000182814"/>
    </source>
</evidence>
<feature type="active site" description="Proton donor" evidence="6">
    <location>
        <position position="135"/>
    </location>
</feature>
<evidence type="ECO:0000256" key="1">
    <source>
        <dbReference type="ARBA" id="ARBA00011063"/>
    </source>
</evidence>
<dbReference type="EMBL" id="LT629746">
    <property type="protein sequence ID" value="SDT52127.1"/>
    <property type="molecule type" value="Genomic_DNA"/>
</dbReference>
<dbReference type="EC" id="3.1.3.48" evidence="2"/>
<keyword evidence="10" id="KW-1185">Reference proteome</keyword>
<feature type="domain" description="Phosphotyrosine protein phosphatase I" evidence="7">
    <location>
        <begin position="21"/>
        <end position="161"/>
    </location>
</feature>
<dbReference type="EMBL" id="VZPO01000006">
    <property type="protein sequence ID" value="KAB0503635.1"/>
    <property type="molecule type" value="Genomic_DNA"/>
</dbReference>
<feature type="active site" evidence="6">
    <location>
        <position position="33"/>
    </location>
</feature>
<evidence type="ECO:0000256" key="2">
    <source>
        <dbReference type="ARBA" id="ARBA00013064"/>
    </source>
</evidence>
<evidence type="ECO:0000256" key="3">
    <source>
        <dbReference type="ARBA" id="ARBA00022801"/>
    </source>
</evidence>
<dbReference type="RefSeq" id="WP_038978338.1">
    <property type="nucleotide sequence ID" value="NZ_JABTYG010000003.1"/>
</dbReference>
<dbReference type="Proteomes" id="UP000182814">
    <property type="component" value="Chromosome I"/>
</dbReference>
<evidence type="ECO:0000313" key="8">
    <source>
        <dbReference type="EMBL" id="KAB0503635.1"/>
    </source>
</evidence>
<evidence type="ECO:0000256" key="6">
    <source>
        <dbReference type="PIRSR" id="PIRSR617867-1"/>
    </source>
</evidence>
<comment type="catalytic activity">
    <reaction evidence="5">
        <text>O-phospho-L-tyrosyl-[protein] + H2O = L-tyrosyl-[protein] + phosphate</text>
        <dbReference type="Rhea" id="RHEA:10684"/>
        <dbReference type="Rhea" id="RHEA-COMP:10136"/>
        <dbReference type="Rhea" id="RHEA-COMP:20101"/>
        <dbReference type="ChEBI" id="CHEBI:15377"/>
        <dbReference type="ChEBI" id="CHEBI:43474"/>
        <dbReference type="ChEBI" id="CHEBI:46858"/>
        <dbReference type="ChEBI" id="CHEBI:61978"/>
        <dbReference type="EC" id="3.1.3.48"/>
    </reaction>
</comment>